<dbReference type="InterPro" id="IPR013087">
    <property type="entry name" value="Znf_C2H2_type"/>
</dbReference>
<keyword evidence="3" id="KW-0677">Repeat</keyword>
<keyword evidence="4 9" id="KW-0863">Zinc-finger</keyword>
<dbReference type="GO" id="GO:0005634">
    <property type="term" value="C:nucleus"/>
    <property type="evidence" value="ECO:0007669"/>
    <property type="project" value="UniProtKB-SubCell"/>
</dbReference>
<dbReference type="EMBL" id="CAHR02000146">
    <property type="protein sequence ID" value="CCG83421.1"/>
    <property type="molecule type" value="Genomic_DNA"/>
</dbReference>
<evidence type="ECO:0000256" key="9">
    <source>
        <dbReference type="PROSITE-ProRule" id="PRU00042"/>
    </source>
</evidence>
<dbReference type="Gene3D" id="3.30.160.60">
    <property type="entry name" value="Classic Zinc Finger"/>
    <property type="match status" value="2"/>
</dbReference>
<feature type="domain" description="C2H2-type" evidence="11">
    <location>
        <begin position="129"/>
        <end position="159"/>
    </location>
</feature>
<dbReference type="eggNOG" id="KOG1721">
    <property type="taxonomic scope" value="Eukaryota"/>
</dbReference>
<dbReference type="OrthoDB" id="3214149at2759"/>
<evidence type="ECO:0000256" key="7">
    <source>
        <dbReference type="ARBA" id="ARBA00023163"/>
    </source>
</evidence>
<evidence type="ECO:0000259" key="11">
    <source>
        <dbReference type="PROSITE" id="PS50157"/>
    </source>
</evidence>
<evidence type="ECO:0000256" key="1">
    <source>
        <dbReference type="ARBA" id="ARBA00004123"/>
    </source>
</evidence>
<dbReference type="VEuPathDB" id="FungiDB:TAPDE_003476"/>
<evidence type="ECO:0000313" key="13">
    <source>
        <dbReference type="Proteomes" id="UP000013776"/>
    </source>
</evidence>
<dbReference type="InterPro" id="IPR056436">
    <property type="entry name" value="Znf-C2H2_ZIC1-5/GLI1-3-like"/>
</dbReference>
<proteinExistence type="predicted"/>
<protein>
    <submittedName>
        <fullName evidence="12">Zinc finger protein</fullName>
    </submittedName>
</protein>
<feature type="compositionally biased region" description="Acidic residues" evidence="10">
    <location>
        <begin position="9"/>
        <end position="18"/>
    </location>
</feature>
<feature type="compositionally biased region" description="Acidic residues" evidence="10">
    <location>
        <begin position="193"/>
        <end position="211"/>
    </location>
</feature>
<dbReference type="InterPro" id="IPR036236">
    <property type="entry name" value="Znf_C2H2_sf"/>
</dbReference>
<comment type="subcellular location">
    <subcellularLocation>
        <location evidence="1">Nucleus</location>
    </subcellularLocation>
</comment>
<dbReference type="InterPro" id="IPR051061">
    <property type="entry name" value="Zinc_finger_trans_reg"/>
</dbReference>
<feature type="region of interest" description="Disordered" evidence="10">
    <location>
        <begin position="1"/>
        <end position="54"/>
    </location>
</feature>
<keyword evidence="7" id="KW-0804">Transcription</keyword>
<sequence length="279" mass="31541">MAPKGADFDYYDDSDMIDAPEAPELAGSDGESVSSDGSSSYHGSQRGLEDDEPPITVCKWNDDSTGHAICQLNMLTNDYLVSHLHDDHLGNRKSKYTCEWDDCTRKGILQTSRFALVAHLRSHTGEKPFYCSVPECDKSFTRSDALAKHMRTVHETDPLKPSDPIPRTHPAHPLFVASAQTPNGKQNKKQVLEDEEDSQADMEDEEAQISEDEWGLDARQRFKLLKRKHGWVVDEQIVLKKQLRTAEQELLLERVGKEAALEKVLVKNLGYERARPLLR</sequence>
<dbReference type="Pfam" id="PF00096">
    <property type="entry name" value="zf-C2H2"/>
    <property type="match status" value="1"/>
</dbReference>
<dbReference type="AlphaFoldDB" id="R4XC73"/>
<reference evidence="12 13" key="1">
    <citation type="journal article" date="2013" name="MBio">
        <title>Genome sequencing of the plant pathogen Taphrina deformans, the causal agent of peach leaf curl.</title>
        <authorList>
            <person name="Cisse O.H."/>
            <person name="Almeida J.M.G.C.F."/>
            <person name="Fonseca A."/>
            <person name="Kumar A.A."/>
            <person name="Salojaervi J."/>
            <person name="Overmyer K."/>
            <person name="Hauser P.M."/>
            <person name="Pagni M."/>
        </authorList>
    </citation>
    <scope>NUCLEOTIDE SEQUENCE [LARGE SCALE GENOMIC DNA]</scope>
    <source>
        <strain evidence="13">PYCC 5710 / ATCC 11124 / CBS 356.35 / IMI 108563 / JCM 9778 / NBRC 8474</strain>
    </source>
</reference>
<dbReference type="PANTHER" id="PTHR46179">
    <property type="entry name" value="ZINC FINGER PROTEIN"/>
    <property type="match status" value="1"/>
</dbReference>
<dbReference type="Pfam" id="PF23561">
    <property type="entry name" value="zf-C2H2_15"/>
    <property type="match status" value="1"/>
</dbReference>
<dbReference type="FunFam" id="3.30.160.60:FF:000201">
    <property type="entry name" value="C2H2 finger domain protein (Gli3)"/>
    <property type="match status" value="1"/>
</dbReference>
<evidence type="ECO:0000256" key="4">
    <source>
        <dbReference type="ARBA" id="ARBA00022771"/>
    </source>
</evidence>
<evidence type="ECO:0000256" key="10">
    <source>
        <dbReference type="SAM" id="MobiDB-lite"/>
    </source>
</evidence>
<organism evidence="12 13">
    <name type="scientific">Taphrina deformans (strain PYCC 5710 / ATCC 11124 / CBS 356.35 / IMI 108563 / JCM 9778 / NBRC 8474)</name>
    <name type="common">Peach leaf curl fungus</name>
    <name type="synonym">Lalaria deformans</name>
    <dbReference type="NCBI Taxonomy" id="1097556"/>
    <lineage>
        <taxon>Eukaryota</taxon>
        <taxon>Fungi</taxon>
        <taxon>Dikarya</taxon>
        <taxon>Ascomycota</taxon>
        <taxon>Taphrinomycotina</taxon>
        <taxon>Taphrinomycetes</taxon>
        <taxon>Taphrinales</taxon>
        <taxon>Taphrinaceae</taxon>
        <taxon>Taphrina</taxon>
    </lineage>
</organism>
<dbReference type="GO" id="GO:0008270">
    <property type="term" value="F:zinc ion binding"/>
    <property type="evidence" value="ECO:0007669"/>
    <property type="project" value="UniProtKB-KW"/>
</dbReference>
<dbReference type="GO" id="GO:0006357">
    <property type="term" value="P:regulation of transcription by RNA polymerase II"/>
    <property type="evidence" value="ECO:0007669"/>
    <property type="project" value="TreeGrafter"/>
</dbReference>
<evidence type="ECO:0000313" key="12">
    <source>
        <dbReference type="EMBL" id="CCG83421.1"/>
    </source>
</evidence>
<dbReference type="PROSITE" id="PS00028">
    <property type="entry name" value="ZINC_FINGER_C2H2_1"/>
    <property type="match status" value="1"/>
</dbReference>
<feature type="compositionally biased region" description="Low complexity" evidence="10">
    <location>
        <begin position="27"/>
        <end position="44"/>
    </location>
</feature>
<keyword evidence="13" id="KW-1185">Reference proteome</keyword>
<keyword evidence="8" id="KW-0539">Nucleus</keyword>
<feature type="domain" description="C2H2-type" evidence="11">
    <location>
        <begin position="96"/>
        <end position="128"/>
    </location>
</feature>
<feature type="region of interest" description="Disordered" evidence="10">
    <location>
        <begin position="155"/>
        <end position="211"/>
    </location>
</feature>
<keyword evidence="6" id="KW-0805">Transcription regulation</keyword>
<dbReference type="Proteomes" id="UP000013776">
    <property type="component" value="Unassembled WGS sequence"/>
</dbReference>
<evidence type="ECO:0000256" key="5">
    <source>
        <dbReference type="ARBA" id="ARBA00022833"/>
    </source>
</evidence>
<evidence type="ECO:0000256" key="2">
    <source>
        <dbReference type="ARBA" id="ARBA00022723"/>
    </source>
</evidence>
<dbReference type="SUPFAM" id="SSF57667">
    <property type="entry name" value="beta-beta-alpha zinc fingers"/>
    <property type="match status" value="1"/>
</dbReference>
<name>R4XC73_TAPDE</name>
<evidence type="ECO:0000256" key="3">
    <source>
        <dbReference type="ARBA" id="ARBA00022737"/>
    </source>
</evidence>
<dbReference type="PANTHER" id="PTHR46179:SF13">
    <property type="entry name" value="C2H2-TYPE DOMAIN-CONTAINING PROTEIN"/>
    <property type="match status" value="1"/>
</dbReference>
<dbReference type="SMART" id="SM00355">
    <property type="entry name" value="ZnF_C2H2"/>
    <property type="match status" value="2"/>
</dbReference>
<gene>
    <name evidence="12" type="ORF">TAPDE_003476</name>
</gene>
<evidence type="ECO:0000256" key="6">
    <source>
        <dbReference type="ARBA" id="ARBA00023015"/>
    </source>
</evidence>
<keyword evidence="2" id="KW-0479">Metal-binding</keyword>
<comment type="caution">
    <text evidence="12">The sequence shown here is derived from an EMBL/GenBank/DDBJ whole genome shotgun (WGS) entry which is preliminary data.</text>
</comment>
<accession>R4XC73</accession>
<dbReference type="STRING" id="1097556.R4XC73"/>
<dbReference type="PROSITE" id="PS50157">
    <property type="entry name" value="ZINC_FINGER_C2H2_2"/>
    <property type="match status" value="2"/>
</dbReference>
<evidence type="ECO:0000256" key="8">
    <source>
        <dbReference type="ARBA" id="ARBA00023242"/>
    </source>
</evidence>
<keyword evidence="5" id="KW-0862">Zinc</keyword>